<evidence type="ECO:0000256" key="5">
    <source>
        <dbReference type="ARBA" id="ARBA00022619"/>
    </source>
</evidence>
<organism evidence="10 11">
    <name type="scientific">Thraustotheca clavata</name>
    <dbReference type="NCBI Taxonomy" id="74557"/>
    <lineage>
        <taxon>Eukaryota</taxon>
        <taxon>Sar</taxon>
        <taxon>Stramenopiles</taxon>
        <taxon>Oomycota</taxon>
        <taxon>Saprolegniomycetes</taxon>
        <taxon>Saprolegniales</taxon>
        <taxon>Achlyaceae</taxon>
        <taxon>Thraustotheca</taxon>
    </lineage>
</organism>
<dbReference type="AlphaFoldDB" id="A0A1V9Z706"/>
<keyword evidence="7" id="KW-0460">Magnesium</keyword>
<evidence type="ECO:0000256" key="7">
    <source>
        <dbReference type="ARBA" id="ARBA00022842"/>
    </source>
</evidence>
<dbReference type="EMBL" id="JNBS01002242">
    <property type="protein sequence ID" value="OQR93620.1"/>
    <property type="molecule type" value="Genomic_DNA"/>
</dbReference>
<accession>A0A1V9Z706</accession>
<evidence type="ECO:0000313" key="11">
    <source>
        <dbReference type="Proteomes" id="UP000243217"/>
    </source>
</evidence>
<evidence type="ECO:0000256" key="4">
    <source>
        <dbReference type="ARBA" id="ARBA00012153"/>
    </source>
</evidence>
<dbReference type="HAMAP" id="MF_00180">
    <property type="entry name" value="RibB"/>
    <property type="match status" value="1"/>
</dbReference>
<dbReference type="EC" id="4.1.99.12" evidence="4"/>
<dbReference type="FunFam" id="3.90.870.10:FF:000001">
    <property type="entry name" value="Riboflavin biosynthesis protein RibBA"/>
    <property type="match status" value="1"/>
</dbReference>
<comment type="cofactor">
    <cofactor evidence="1">
        <name>Mn(2+)</name>
        <dbReference type="ChEBI" id="CHEBI:29035"/>
    </cofactor>
</comment>
<dbReference type="InterPro" id="IPR017945">
    <property type="entry name" value="DHBP_synth_RibB-like_a/b_dom"/>
</dbReference>
<comment type="pathway">
    <text evidence="3">Cofactor biosynthesis; riboflavin biosynthesis; 2-hydroxy-3-oxobutyl phosphate from D-ribulose 5-phosphate: step 1/1.</text>
</comment>
<comment type="caution">
    <text evidence="10">The sequence shown here is derived from an EMBL/GenBank/DDBJ whole genome shotgun (WGS) entry which is preliminary data.</text>
</comment>
<dbReference type="STRING" id="74557.A0A1V9Z706"/>
<evidence type="ECO:0000256" key="3">
    <source>
        <dbReference type="ARBA" id="ARBA00004904"/>
    </source>
</evidence>
<dbReference type="Proteomes" id="UP000243217">
    <property type="component" value="Unassembled WGS sequence"/>
</dbReference>
<dbReference type="PANTHER" id="PTHR21327">
    <property type="entry name" value="GTP CYCLOHYDROLASE II-RELATED"/>
    <property type="match status" value="1"/>
</dbReference>
<evidence type="ECO:0000313" key="10">
    <source>
        <dbReference type="EMBL" id="OQR93620.1"/>
    </source>
</evidence>
<keyword evidence="6" id="KW-0479">Metal-binding</keyword>
<dbReference type="PANTHER" id="PTHR21327:SF18">
    <property type="entry name" value="3,4-DIHYDROXY-2-BUTANONE 4-PHOSPHATE SYNTHASE"/>
    <property type="match status" value="1"/>
</dbReference>
<reference evidence="10 11" key="1">
    <citation type="journal article" date="2014" name="Genome Biol. Evol.">
        <title>The secreted proteins of Achlya hypogyna and Thraustotheca clavata identify the ancestral oomycete secretome and reveal gene acquisitions by horizontal gene transfer.</title>
        <authorList>
            <person name="Misner I."/>
            <person name="Blouin N."/>
            <person name="Leonard G."/>
            <person name="Richards T.A."/>
            <person name="Lane C.E."/>
        </authorList>
    </citation>
    <scope>NUCLEOTIDE SEQUENCE [LARGE SCALE GENOMIC DNA]</scope>
    <source>
        <strain evidence="10 11">ATCC 34112</strain>
    </source>
</reference>
<dbReference type="Gene3D" id="3.90.870.10">
    <property type="entry name" value="DHBP synthase"/>
    <property type="match status" value="1"/>
</dbReference>
<dbReference type="GO" id="GO:0008686">
    <property type="term" value="F:3,4-dihydroxy-2-butanone-4-phosphate synthase activity"/>
    <property type="evidence" value="ECO:0007669"/>
    <property type="project" value="UniProtKB-EC"/>
</dbReference>
<dbReference type="GO" id="GO:0009231">
    <property type="term" value="P:riboflavin biosynthetic process"/>
    <property type="evidence" value="ECO:0007669"/>
    <property type="project" value="UniProtKB-UniPathway"/>
</dbReference>
<sequence>MNLAIVAKRANIGTSTVAEALEGLKKGQFVVVMDNEDRENEGDLIMPAQLATEESLAFLIRYSSGVICAPLTQDRIEELQLPLMVPNNTEVRKCKFTITVDLKEGTSTGISAADRAATIRALADPNVKANAFNRPGHVFPLLAVDGGVLSRAGHTEAAVDLARLAGCSPAAYICEINDDNGRMLRRPQLETFAATHGLHLITISDLIRYRFSHEKVIQRIGTTSEVMTPFGLCRKVAYKSTFDNQRYDALVVGNIQATGSYIYFVKSSVEGSIESQYALQWLTKNKFNGVLVFVPGYEGLVDVSGELMAKQSIFGMGLQIVQEMGATSATLLATSTPLFDTKGFGIAIERVQILDLA</sequence>
<evidence type="ECO:0000256" key="1">
    <source>
        <dbReference type="ARBA" id="ARBA00001936"/>
    </source>
</evidence>
<evidence type="ECO:0000256" key="8">
    <source>
        <dbReference type="ARBA" id="ARBA00023211"/>
    </source>
</evidence>
<gene>
    <name evidence="10" type="ORF">THRCLA_08407</name>
</gene>
<protein>
    <recommendedName>
        <fullName evidence="4">3,4-dihydroxy-2-butanone-4-phosphate synthase</fullName>
        <ecNumber evidence="4">4.1.99.12</ecNumber>
    </recommendedName>
</protein>
<dbReference type="Pfam" id="PF00926">
    <property type="entry name" value="DHBP_synthase"/>
    <property type="match status" value="1"/>
</dbReference>
<name>A0A1V9Z706_9STRA</name>
<dbReference type="OrthoDB" id="60371at2759"/>
<keyword evidence="8" id="KW-0464">Manganese</keyword>
<dbReference type="InterPro" id="IPR000422">
    <property type="entry name" value="DHBP_synthase_RibB"/>
</dbReference>
<proteinExistence type="inferred from homology"/>
<evidence type="ECO:0000256" key="9">
    <source>
        <dbReference type="ARBA" id="ARBA00023239"/>
    </source>
</evidence>
<comment type="cofactor">
    <cofactor evidence="2">
        <name>Mg(2+)</name>
        <dbReference type="ChEBI" id="CHEBI:18420"/>
    </cofactor>
</comment>
<dbReference type="GO" id="GO:0005829">
    <property type="term" value="C:cytosol"/>
    <property type="evidence" value="ECO:0007669"/>
    <property type="project" value="TreeGrafter"/>
</dbReference>
<evidence type="ECO:0000256" key="2">
    <source>
        <dbReference type="ARBA" id="ARBA00001946"/>
    </source>
</evidence>
<dbReference type="GO" id="GO:0046872">
    <property type="term" value="F:metal ion binding"/>
    <property type="evidence" value="ECO:0007669"/>
    <property type="project" value="UniProtKB-KW"/>
</dbReference>
<keyword evidence="5" id="KW-0686">Riboflavin biosynthesis</keyword>
<keyword evidence="9" id="KW-0456">Lyase</keyword>
<evidence type="ECO:0000256" key="6">
    <source>
        <dbReference type="ARBA" id="ARBA00022723"/>
    </source>
</evidence>
<dbReference type="SUPFAM" id="SSF55821">
    <property type="entry name" value="YrdC/RibB"/>
    <property type="match status" value="1"/>
</dbReference>
<dbReference type="NCBIfam" id="TIGR00506">
    <property type="entry name" value="ribB"/>
    <property type="match status" value="1"/>
</dbReference>
<dbReference type="UniPathway" id="UPA00275"/>
<keyword evidence="11" id="KW-1185">Reference proteome</keyword>